<evidence type="ECO:0000259" key="13">
    <source>
        <dbReference type="PROSITE" id="PS50089"/>
    </source>
</evidence>
<reference evidence="15 16" key="1">
    <citation type="submission" date="2024-06" db="EMBL/GenBank/DDBJ databases">
        <title>A chromosome level genome sequence of Diviner's sage (Salvia divinorum).</title>
        <authorList>
            <person name="Ford S.A."/>
            <person name="Ro D.-K."/>
            <person name="Ness R.W."/>
            <person name="Phillips M.A."/>
        </authorList>
    </citation>
    <scope>NUCLEOTIDE SEQUENCE [LARGE SCALE GENOMIC DNA]</scope>
    <source>
        <strain evidence="15">SAF-2024a</strain>
        <tissue evidence="15">Leaf</tissue>
    </source>
</reference>
<name>A0ABD1HDN3_SALDI</name>
<keyword evidence="11" id="KW-0862">Zinc</keyword>
<gene>
    <name evidence="15" type="ORF">AAHA92_14671</name>
</gene>
<evidence type="ECO:0000256" key="5">
    <source>
        <dbReference type="ARBA" id="ARBA00012251"/>
    </source>
</evidence>
<dbReference type="GO" id="GO:0061630">
    <property type="term" value="F:ubiquitin protein ligase activity"/>
    <property type="evidence" value="ECO:0007669"/>
    <property type="project" value="UniProtKB-EC"/>
</dbReference>
<proteinExistence type="inferred from homology"/>
<evidence type="ECO:0000259" key="14">
    <source>
        <dbReference type="PROSITE" id="PS51873"/>
    </source>
</evidence>
<evidence type="ECO:0000256" key="3">
    <source>
        <dbReference type="ARBA" id="ARBA00003976"/>
    </source>
</evidence>
<evidence type="ECO:0000256" key="9">
    <source>
        <dbReference type="ARBA" id="ARBA00022771"/>
    </source>
</evidence>
<evidence type="ECO:0000256" key="6">
    <source>
        <dbReference type="ARBA" id="ARBA00022679"/>
    </source>
</evidence>
<evidence type="ECO:0000256" key="8">
    <source>
        <dbReference type="ARBA" id="ARBA00022737"/>
    </source>
</evidence>
<keyword evidence="7" id="KW-0479">Metal-binding</keyword>
<dbReference type="FunFam" id="3.30.40.10:FF:000230">
    <property type="entry name" value="RBR-type E3 ubiquitin transferase"/>
    <property type="match status" value="1"/>
</dbReference>
<sequence length="288" mass="30848">MEMESGQIALACNDEYIASIVINTSENPQHNEALLSDDDFAQELQLQEVIISSLINQPPKTGESSKPAAEEGSAESSQSLCEICAEKKDGDSMFPLPGCTHRFCNDCISRHISIKVTKRAIVDAAAALACPGAGCGGALGAAACRAVVPAGVVAAWDEVLCEAAIAVGERVYCPYKNCSALLVDDGGGGVITEAECPFCRRLFCARCNVAPWHAGVDCEGFSKLGKDEREGGDMMVHDLAKTKKWRRCPGCNFYVEKNEGCLHIICRCRYEFCYACGKAWSSTHGGCQ</sequence>
<dbReference type="PANTHER" id="PTHR11685">
    <property type="entry name" value="RBR FAMILY RING FINGER AND IBR DOMAIN-CONTAINING"/>
    <property type="match status" value="1"/>
</dbReference>
<accession>A0ABD1HDN3</accession>
<evidence type="ECO:0000256" key="2">
    <source>
        <dbReference type="ARBA" id="ARBA00001947"/>
    </source>
</evidence>
<dbReference type="EMBL" id="JBEAFC010000006">
    <property type="protein sequence ID" value="KAL1554075.1"/>
    <property type="molecule type" value="Genomic_DNA"/>
</dbReference>
<keyword evidence="15" id="KW-0012">Acyltransferase</keyword>
<dbReference type="InterPro" id="IPR017907">
    <property type="entry name" value="Znf_RING_CS"/>
</dbReference>
<feature type="domain" description="RING-type" evidence="14">
    <location>
        <begin position="77"/>
        <end position="288"/>
    </location>
</feature>
<dbReference type="PROSITE" id="PS51873">
    <property type="entry name" value="TRIAD"/>
    <property type="match status" value="1"/>
</dbReference>
<evidence type="ECO:0000256" key="11">
    <source>
        <dbReference type="ARBA" id="ARBA00022833"/>
    </source>
</evidence>
<comment type="similarity">
    <text evidence="4">Belongs to the RBR family. Ariadne subfamily.</text>
</comment>
<dbReference type="CDD" id="cd22584">
    <property type="entry name" value="Rcat_RBR_unk"/>
    <property type="match status" value="1"/>
</dbReference>
<comment type="cofactor">
    <cofactor evidence="2">
        <name>Zn(2+)</name>
        <dbReference type="ChEBI" id="CHEBI:29105"/>
    </cofactor>
</comment>
<evidence type="ECO:0000256" key="7">
    <source>
        <dbReference type="ARBA" id="ARBA00022723"/>
    </source>
</evidence>
<evidence type="ECO:0000256" key="10">
    <source>
        <dbReference type="ARBA" id="ARBA00022786"/>
    </source>
</evidence>
<dbReference type="InterPro" id="IPR013083">
    <property type="entry name" value="Znf_RING/FYVE/PHD"/>
</dbReference>
<dbReference type="PROSITE" id="PS50089">
    <property type="entry name" value="ZF_RING_2"/>
    <property type="match status" value="1"/>
</dbReference>
<keyword evidence="16" id="KW-1185">Reference proteome</keyword>
<dbReference type="AlphaFoldDB" id="A0ABD1HDN3"/>
<keyword evidence="10" id="KW-0833">Ubl conjugation pathway</keyword>
<dbReference type="EC" id="2.3.2.31" evidence="5"/>
<feature type="domain" description="RING-type" evidence="13">
    <location>
        <begin position="81"/>
        <end position="131"/>
    </location>
</feature>
<dbReference type="GO" id="GO:0008270">
    <property type="term" value="F:zinc ion binding"/>
    <property type="evidence" value="ECO:0007669"/>
    <property type="project" value="UniProtKB-KW"/>
</dbReference>
<evidence type="ECO:0000256" key="4">
    <source>
        <dbReference type="ARBA" id="ARBA00005884"/>
    </source>
</evidence>
<comment type="catalytic activity">
    <reaction evidence="1">
        <text>[E2 ubiquitin-conjugating enzyme]-S-ubiquitinyl-L-cysteine + [acceptor protein]-L-lysine = [E2 ubiquitin-conjugating enzyme]-L-cysteine + [acceptor protein]-N(6)-ubiquitinyl-L-lysine.</text>
        <dbReference type="EC" id="2.3.2.31"/>
    </reaction>
</comment>
<dbReference type="SMART" id="SM00184">
    <property type="entry name" value="RING"/>
    <property type="match status" value="1"/>
</dbReference>
<protein>
    <recommendedName>
        <fullName evidence="5">RBR-type E3 ubiquitin transferase</fullName>
        <ecNumber evidence="5">2.3.2.31</ecNumber>
    </recommendedName>
</protein>
<evidence type="ECO:0000313" key="15">
    <source>
        <dbReference type="EMBL" id="KAL1554075.1"/>
    </source>
</evidence>
<dbReference type="CDD" id="cd22582">
    <property type="entry name" value="BRcat_RBR_unk"/>
    <property type="match status" value="1"/>
</dbReference>
<dbReference type="InterPro" id="IPR044066">
    <property type="entry name" value="TRIAD_supradom"/>
</dbReference>
<keyword evidence="9 12" id="KW-0863">Zinc-finger</keyword>
<keyword evidence="6 15" id="KW-0808">Transferase</keyword>
<organism evidence="15 16">
    <name type="scientific">Salvia divinorum</name>
    <name type="common">Maria pastora</name>
    <name type="synonym">Diviner's sage</name>
    <dbReference type="NCBI Taxonomy" id="28513"/>
    <lineage>
        <taxon>Eukaryota</taxon>
        <taxon>Viridiplantae</taxon>
        <taxon>Streptophyta</taxon>
        <taxon>Embryophyta</taxon>
        <taxon>Tracheophyta</taxon>
        <taxon>Spermatophyta</taxon>
        <taxon>Magnoliopsida</taxon>
        <taxon>eudicotyledons</taxon>
        <taxon>Gunneridae</taxon>
        <taxon>Pentapetalae</taxon>
        <taxon>asterids</taxon>
        <taxon>lamiids</taxon>
        <taxon>Lamiales</taxon>
        <taxon>Lamiaceae</taxon>
        <taxon>Nepetoideae</taxon>
        <taxon>Mentheae</taxon>
        <taxon>Salviinae</taxon>
        <taxon>Salvia</taxon>
        <taxon>Salvia subgen. Calosphace</taxon>
    </lineage>
</organism>
<dbReference type="Proteomes" id="UP001567538">
    <property type="component" value="Unassembled WGS sequence"/>
</dbReference>
<dbReference type="InterPro" id="IPR031127">
    <property type="entry name" value="E3_UB_ligase_RBR"/>
</dbReference>
<evidence type="ECO:0000256" key="12">
    <source>
        <dbReference type="PROSITE-ProRule" id="PRU00175"/>
    </source>
</evidence>
<dbReference type="SMART" id="SM00647">
    <property type="entry name" value="IBR"/>
    <property type="match status" value="2"/>
</dbReference>
<dbReference type="Pfam" id="PF01485">
    <property type="entry name" value="IBR"/>
    <property type="match status" value="2"/>
</dbReference>
<dbReference type="InterPro" id="IPR001841">
    <property type="entry name" value="Znf_RING"/>
</dbReference>
<evidence type="ECO:0000256" key="1">
    <source>
        <dbReference type="ARBA" id="ARBA00001798"/>
    </source>
</evidence>
<dbReference type="Pfam" id="PF00097">
    <property type="entry name" value="zf-C3HC4"/>
    <property type="match status" value="1"/>
</dbReference>
<dbReference type="Gene3D" id="3.30.40.10">
    <property type="entry name" value="Zinc/RING finger domain, C3HC4 (zinc finger)"/>
    <property type="match status" value="1"/>
</dbReference>
<dbReference type="InterPro" id="IPR002867">
    <property type="entry name" value="IBR_dom"/>
</dbReference>
<dbReference type="Gene3D" id="1.20.120.1750">
    <property type="match status" value="1"/>
</dbReference>
<dbReference type="PROSITE" id="PS00518">
    <property type="entry name" value="ZF_RING_1"/>
    <property type="match status" value="1"/>
</dbReference>
<evidence type="ECO:0000313" key="16">
    <source>
        <dbReference type="Proteomes" id="UP001567538"/>
    </source>
</evidence>
<dbReference type="InterPro" id="IPR018957">
    <property type="entry name" value="Znf_C3HC4_RING-type"/>
</dbReference>
<keyword evidence="8" id="KW-0677">Repeat</keyword>
<comment type="function">
    <text evidence="3">Might act as an E3 ubiquitin-protein ligase, or as part of E3 complex, which accepts ubiquitin from specific E2 ubiquitin-conjugating enzymes and then transfers it to substrates.</text>
</comment>
<comment type="caution">
    <text evidence="15">The sequence shown here is derived from an EMBL/GenBank/DDBJ whole genome shotgun (WGS) entry which is preliminary data.</text>
</comment>
<dbReference type="SUPFAM" id="SSF57850">
    <property type="entry name" value="RING/U-box"/>
    <property type="match status" value="3"/>
</dbReference>